<evidence type="ECO:0000313" key="2">
    <source>
        <dbReference type="EMBL" id="CAE7022787.1"/>
    </source>
</evidence>
<comment type="caution">
    <text evidence="2">The sequence shown here is derived from an EMBL/GenBank/DDBJ whole genome shotgun (WGS) entry which is preliminary data.</text>
</comment>
<gene>
    <name evidence="2" type="ORF">SNAT2548_LOCUS2951</name>
</gene>
<feature type="region of interest" description="Disordered" evidence="1">
    <location>
        <begin position="1"/>
        <end position="36"/>
    </location>
</feature>
<dbReference type="Proteomes" id="UP000604046">
    <property type="component" value="Unassembled WGS sequence"/>
</dbReference>
<evidence type="ECO:0000256" key="1">
    <source>
        <dbReference type="SAM" id="MobiDB-lite"/>
    </source>
</evidence>
<evidence type="ECO:0008006" key="4">
    <source>
        <dbReference type="Google" id="ProtNLM"/>
    </source>
</evidence>
<dbReference type="AlphaFoldDB" id="A0A812I996"/>
<keyword evidence="3" id="KW-1185">Reference proteome</keyword>
<dbReference type="EMBL" id="CAJNDS010000179">
    <property type="protein sequence ID" value="CAE7022787.1"/>
    <property type="molecule type" value="Genomic_DNA"/>
</dbReference>
<accession>A0A812I996</accession>
<proteinExistence type="predicted"/>
<feature type="compositionally biased region" description="Polar residues" evidence="1">
    <location>
        <begin position="14"/>
        <end position="35"/>
    </location>
</feature>
<name>A0A812I996_9DINO</name>
<evidence type="ECO:0000313" key="3">
    <source>
        <dbReference type="Proteomes" id="UP000604046"/>
    </source>
</evidence>
<reference evidence="2" key="1">
    <citation type="submission" date="2021-02" db="EMBL/GenBank/DDBJ databases">
        <authorList>
            <person name="Dougan E. K."/>
            <person name="Rhodes N."/>
            <person name="Thang M."/>
            <person name="Chan C."/>
        </authorList>
    </citation>
    <scope>NUCLEOTIDE SEQUENCE</scope>
</reference>
<protein>
    <recommendedName>
        <fullName evidence="4">Cyclic nucleotide-binding domain-containing protein</fullName>
    </recommendedName>
</protein>
<feature type="region of interest" description="Disordered" evidence="1">
    <location>
        <begin position="217"/>
        <end position="238"/>
    </location>
</feature>
<organism evidence="2 3">
    <name type="scientific">Symbiodinium natans</name>
    <dbReference type="NCBI Taxonomy" id="878477"/>
    <lineage>
        <taxon>Eukaryota</taxon>
        <taxon>Sar</taxon>
        <taxon>Alveolata</taxon>
        <taxon>Dinophyceae</taxon>
        <taxon>Suessiales</taxon>
        <taxon>Symbiodiniaceae</taxon>
        <taxon>Symbiodinium</taxon>
    </lineage>
</organism>
<sequence length="418" mass="46718">MLRKPTTVARRLAQCQSRRTQKGTARSTNLESAAPTTAWHVRSPEQLALITTLGNLASLGSAATHDHIMVRLLAGLSSMVSVSYNLLMPKPLKAHQTTAAAWSCVFAVLHFANFALLVRENQHSTELTDEQEDIYEHGFQIHGVTPRQFRLLLNSGARFRDYDAGETIVELGKPVDKVIYITHGSCVGERGAGCVCLEYHQDVFIGQLQPKAWREEYTGTGSEGSSDENESESKESKEDDWLIEKCAARRKRSPKDLRKLLEVGLAERSGPTTKLQAGEDWKSTVKAGRDGCRALIWPIGRFSCTVGSNEALCKAMEHMCTLSLASKICAGAQGKALEGYFELLSLVVRDGIVDPQERHALSRYRSRHAIPDTEHWHMLDQLGWSLEEYDHGFLNSKYDLSWRAWTGSGKAWWSGWWS</sequence>